<accession>A0A7W9SL21</accession>
<feature type="binding site" evidence="7">
    <location>
        <begin position="390"/>
        <end position="391"/>
    </location>
    <ligand>
        <name>L-ornithine</name>
        <dbReference type="ChEBI" id="CHEBI:46911"/>
    </ligand>
</feature>
<evidence type="ECO:0000256" key="1">
    <source>
        <dbReference type="ARBA" id="ARBA00004975"/>
    </source>
</evidence>
<dbReference type="GO" id="GO:0005737">
    <property type="term" value="C:cytoplasm"/>
    <property type="evidence" value="ECO:0007669"/>
    <property type="project" value="UniProtKB-SubCell"/>
</dbReference>
<comment type="caution">
    <text evidence="7">Lacks conserved residue(s) required for the propagation of feature annotation.</text>
</comment>
<comment type="similarity">
    <text evidence="2 7">Belongs to the aspartate/ornithine carbamoyltransferase superfamily. OTCase family.</text>
</comment>
<dbReference type="NCBIfam" id="NF001986">
    <property type="entry name" value="PRK00779.1"/>
    <property type="match status" value="1"/>
</dbReference>
<dbReference type="SUPFAM" id="SSF81923">
    <property type="entry name" value="Double Clp-N motif"/>
    <property type="match status" value="1"/>
</dbReference>
<feature type="binding site" evidence="7">
    <location>
        <position position="454"/>
    </location>
    <ligand>
        <name>carbamoyl phosphate</name>
        <dbReference type="ChEBI" id="CHEBI:58228"/>
    </ligand>
</feature>
<dbReference type="FunFam" id="3.40.50.1370:FF:000008">
    <property type="entry name" value="Ornithine carbamoyltransferase"/>
    <property type="match status" value="1"/>
</dbReference>
<evidence type="ECO:0000256" key="7">
    <source>
        <dbReference type="HAMAP-Rule" id="MF_01109"/>
    </source>
</evidence>
<dbReference type="InterPro" id="IPR002292">
    <property type="entry name" value="Orn/put_carbamltrans"/>
</dbReference>
<dbReference type="InterPro" id="IPR024904">
    <property type="entry name" value="OTCase_ArgI"/>
</dbReference>
<proteinExistence type="inferred from homology"/>
<dbReference type="InterPro" id="IPR036628">
    <property type="entry name" value="Clp_N_dom_sf"/>
</dbReference>
<dbReference type="NCBIfam" id="TIGR00658">
    <property type="entry name" value="orni_carb_tr"/>
    <property type="match status" value="1"/>
</dbReference>
<dbReference type="SUPFAM" id="SSF53671">
    <property type="entry name" value="Aspartate/ornithine carbamoyltransferase"/>
    <property type="match status" value="1"/>
</dbReference>
<dbReference type="Gene3D" id="3.40.50.1370">
    <property type="entry name" value="Aspartate/ornithine carbamoyltransferase"/>
    <property type="match status" value="2"/>
</dbReference>
<dbReference type="PROSITE" id="PS51903">
    <property type="entry name" value="CLP_R"/>
    <property type="match status" value="1"/>
</dbReference>
<feature type="domain" description="Clp R" evidence="9">
    <location>
        <begin position="2"/>
        <end position="142"/>
    </location>
</feature>
<dbReference type="PRINTS" id="PR00102">
    <property type="entry name" value="OTCASE"/>
</dbReference>
<dbReference type="EMBL" id="JACHGW010000001">
    <property type="protein sequence ID" value="MBB6048560.1"/>
    <property type="molecule type" value="Genomic_DNA"/>
</dbReference>
<evidence type="ECO:0000256" key="4">
    <source>
        <dbReference type="ARBA" id="ARBA00016634"/>
    </source>
</evidence>
<comment type="catalytic activity">
    <reaction evidence="6 7">
        <text>carbamoyl phosphate + L-ornithine = L-citrulline + phosphate + H(+)</text>
        <dbReference type="Rhea" id="RHEA:19513"/>
        <dbReference type="ChEBI" id="CHEBI:15378"/>
        <dbReference type="ChEBI" id="CHEBI:43474"/>
        <dbReference type="ChEBI" id="CHEBI:46911"/>
        <dbReference type="ChEBI" id="CHEBI:57743"/>
        <dbReference type="ChEBI" id="CHEBI:58228"/>
        <dbReference type="EC" id="2.1.3.3"/>
    </reaction>
</comment>
<keyword evidence="5 7" id="KW-0808">Transferase</keyword>
<dbReference type="RefSeq" id="WP_184192198.1">
    <property type="nucleotide sequence ID" value="NZ_JACHGW010000001.1"/>
</dbReference>
<comment type="pathway">
    <text evidence="1">Amino-acid biosynthesis; L-arginine biosynthesis; L-arginine from L-ornithine and carbamoyl phosphate: step 1/3.</text>
</comment>
<dbReference type="PANTHER" id="PTHR45753">
    <property type="entry name" value="ORNITHINE CARBAMOYLTRANSFERASE, MITOCHONDRIAL"/>
    <property type="match status" value="1"/>
</dbReference>
<reference evidence="10 11" key="1">
    <citation type="submission" date="2020-08" db="EMBL/GenBank/DDBJ databases">
        <title>Genomic Encyclopedia of Type Strains, Phase IV (KMG-IV): sequencing the most valuable type-strain genomes for metagenomic binning, comparative biology and taxonomic classification.</title>
        <authorList>
            <person name="Goeker M."/>
        </authorList>
    </citation>
    <scope>NUCLEOTIDE SEQUENCE [LARGE SCALE GENOMIC DNA]</scope>
    <source>
        <strain evidence="10 11">DSM 23562</strain>
    </source>
</reference>
<keyword evidence="11" id="KW-1185">Reference proteome</keyword>
<feature type="binding site" evidence="7">
    <location>
        <position position="322"/>
    </location>
    <ligand>
        <name>L-ornithine</name>
        <dbReference type="ChEBI" id="CHEBI:46911"/>
    </ligand>
</feature>
<dbReference type="Gene3D" id="1.10.1780.10">
    <property type="entry name" value="Clp, N-terminal domain"/>
    <property type="match status" value="1"/>
</dbReference>
<evidence type="ECO:0000256" key="2">
    <source>
        <dbReference type="ARBA" id="ARBA00007805"/>
    </source>
</evidence>
<dbReference type="Pfam" id="PF02861">
    <property type="entry name" value="Clp_N"/>
    <property type="match status" value="1"/>
</dbReference>
<dbReference type="InterPro" id="IPR004176">
    <property type="entry name" value="Clp_R_N"/>
</dbReference>
<dbReference type="InterPro" id="IPR006131">
    <property type="entry name" value="Asp_carbamoyltransf_Asp/Orn-bd"/>
</dbReference>
<feature type="binding site" evidence="7">
    <location>
        <begin position="426"/>
        <end position="427"/>
    </location>
    <ligand>
        <name>carbamoyl phosphate</name>
        <dbReference type="ChEBI" id="CHEBI:58228"/>
    </ligand>
</feature>
<dbReference type="PANTHER" id="PTHR45753:SF3">
    <property type="entry name" value="ORNITHINE TRANSCARBAMYLASE, MITOCHONDRIAL"/>
    <property type="match status" value="1"/>
</dbReference>
<dbReference type="Proteomes" id="UP000520814">
    <property type="component" value="Unassembled WGS sequence"/>
</dbReference>
<keyword evidence="7" id="KW-0963">Cytoplasm</keyword>
<feature type="binding site" evidence="7">
    <location>
        <position position="264"/>
    </location>
    <ligand>
        <name>carbamoyl phosphate</name>
        <dbReference type="ChEBI" id="CHEBI:58228"/>
    </ligand>
</feature>
<dbReference type="GO" id="GO:0019240">
    <property type="term" value="P:citrulline biosynthetic process"/>
    <property type="evidence" value="ECO:0007669"/>
    <property type="project" value="TreeGrafter"/>
</dbReference>
<evidence type="ECO:0000259" key="9">
    <source>
        <dbReference type="PROSITE" id="PS51903"/>
    </source>
</evidence>
<evidence type="ECO:0000256" key="6">
    <source>
        <dbReference type="ARBA" id="ARBA00048772"/>
    </source>
</evidence>
<keyword evidence="8" id="KW-0677">Repeat</keyword>
<dbReference type="HAMAP" id="MF_01109">
    <property type="entry name" value="OTCase"/>
    <property type="match status" value="1"/>
</dbReference>
<evidence type="ECO:0000256" key="5">
    <source>
        <dbReference type="ARBA" id="ARBA00022679"/>
    </source>
</evidence>
<sequence length="466" mass="51298">MAIQFTRNGRKAMLWAQVEAMRRGDDYVEREHLLLGLLHGEETSALQLLARIGYAPEELRLRISGLLKPENGAARTESATLSPSAKQIVEQARRETESTGHDYVGTEHLLLALLHEAPASVESVGLSYEGVAQALSSGMAGALSEEFNPAPEPLVSRPMPRAGFLKGRHLLSVNDLTTDEIEQLFDLTREIKLGKAQKVAAGKCAALLFEKPSLRTKLSFTVGMQRLGGHAIYFSKEEVGLGQRESVKDAARVLSRMVDAIIIRTFEHRNIAELAHYSRVPVINALTDLEHPCQALADFYTILEYRSETRGQKLVYIGDGCNTAISLMLLAPRLGTHFTLACPPGYEPPAPLIQQAQELAAWHNTEFEIVHDPVRAADDADVLYTDVWTSMGQEAEKAKRLADFAGFQIGPQTLREAKEDALILHCLPAHYGEEITEDAVDSPQSGIFDQAENRLHVQQALLAAVL</sequence>
<comment type="caution">
    <text evidence="10">The sequence shown here is derived from an EMBL/GenBank/DDBJ whole genome shotgun (WGS) entry which is preliminary data.</text>
</comment>
<dbReference type="Pfam" id="PF02729">
    <property type="entry name" value="OTCace_N"/>
    <property type="match status" value="1"/>
</dbReference>
<evidence type="ECO:0000256" key="3">
    <source>
        <dbReference type="ARBA" id="ARBA00013007"/>
    </source>
</evidence>
<evidence type="ECO:0000313" key="10">
    <source>
        <dbReference type="EMBL" id="MBB6048560.1"/>
    </source>
</evidence>
<dbReference type="GO" id="GO:0042450">
    <property type="term" value="P:L-arginine biosynthetic process via ornithine"/>
    <property type="evidence" value="ECO:0007669"/>
    <property type="project" value="UniProtKB-UniRule"/>
</dbReference>
<dbReference type="AlphaFoldDB" id="A0A7W9SL21"/>
<feature type="binding site" evidence="7">
    <location>
        <position position="386"/>
    </location>
    <ligand>
        <name>L-ornithine</name>
        <dbReference type="ChEBI" id="CHEBI:46911"/>
    </ligand>
</feature>
<dbReference type="InterPro" id="IPR006132">
    <property type="entry name" value="Asp/Orn_carbamoyltranf_P-bd"/>
</dbReference>
<gene>
    <name evidence="10" type="ORF">HNQ39_000322</name>
</gene>
<feature type="binding site" evidence="7">
    <location>
        <begin position="291"/>
        <end position="294"/>
    </location>
    <ligand>
        <name>carbamoyl phosphate</name>
        <dbReference type="ChEBI" id="CHEBI:58228"/>
    </ligand>
</feature>
<dbReference type="PRINTS" id="PR00100">
    <property type="entry name" value="AOTCASE"/>
</dbReference>
<dbReference type="GO" id="GO:0004585">
    <property type="term" value="F:ornithine carbamoyltransferase activity"/>
    <property type="evidence" value="ECO:0007669"/>
    <property type="project" value="UniProtKB-UniRule"/>
</dbReference>
<dbReference type="EC" id="2.1.3.3" evidence="3 7"/>
<dbReference type="GO" id="GO:0016597">
    <property type="term" value="F:amino acid binding"/>
    <property type="evidence" value="ECO:0007669"/>
    <property type="project" value="InterPro"/>
</dbReference>
<protein>
    <recommendedName>
        <fullName evidence="4 7">Ornithine carbamoyltransferase</fullName>
        <shortName evidence="7">OTCase</shortName>
        <ecNumber evidence="3 7">2.1.3.3</ecNumber>
    </recommendedName>
</protein>
<comment type="subcellular location">
    <subcellularLocation>
        <location evidence="7">Cytoplasm</location>
    </subcellularLocation>
</comment>
<organism evidence="10 11">
    <name type="scientific">Armatimonas rosea</name>
    <dbReference type="NCBI Taxonomy" id="685828"/>
    <lineage>
        <taxon>Bacteria</taxon>
        <taxon>Bacillati</taxon>
        <taxon>Armatimonadota</taxon>
        <taxon>Armatimonadia</taxon>
        <taxon>Armatimonadales</taxon>
        <taxon>Armatimonadaceae</taxon>
        <taxon>Armatimonas</taxon>
    </lineage>
</organism>
<dbReference type="InterPro" id="IPR006130">
    <property type="entry name" value="Asp/Orn_carbamoylTrfase"/>
</dbReference>
<evidence type="ECO:0000256" key="8">
    <source>
        <dbReference type="PROSITE-ProRule" id="PRU01251"/>
    </source>
</evidence>
<evidence type="ECO:0000313" key="11">
    <source>
        <dbReference type="Proteomes" id="UP000520814"/>
    </source>
</evidence>
<name>A0A7W9SL21_ARMRO</name>
<dbReference type="Pfam" id="PF00185">
    <property type="entry name" value="OTCace"/>
    <property type="match status" value="1"/>
</dbReference>
<dbReference type="InterPro" id="IPR036901">
    <property type="entry name" value="Asp/Orn_carbamoylTrfase_sf"/>
</dbReference>